<protein>
    <submittedName>
        <fullName evidence="1">Uncharacterized protein</fullName>
    </submittedName>
</protein>
<sequence>MRGDTLSPKTNAFLTESVIFYALHLSALHMEQIANDLIPYAARNALKLDTNMIDRRILLAFHPRTADDPRHEFNRTDPRNIIDLQCSIRVERHGFRPCKCETAAAQIHKGHTLRGIDLSISINEANRCGKVDTDAEKSTLLKALCYLGKRKMKNGNAPLMASVTAMHAKEAIVASVPCRKHIEIFADVRNHRNTAFVHRHGNNEVISDNVLYTTRVAGDFLLVVFKEYFQPLSDS</sequence>
<evidence type="ECO:0000313" key="2">
    <source>
        <dbReference type="Proteomes" id="UP000004067"/>
    </source>
</evidence>
<reference evidence="1 2" key="1">
    <citation type="submission" date="2011-04" db="EMBL/GenBank/DDBJ databases">
        <authorList>
            <person name="Muzny D."/>
            <person name="Qin X."/>
            <person name="Deng J."/>
            <person name="Jiang H."/>
            <person name="Liu Y."/>
            <person name="Qu J."/>
            <person name="Song X.-Z."/>
            <person name="Zhang L."/>
            <person name="Thornton R."/>
            <person name="Coyle M."/>
            <person name="Francisco L."/>
            <person name="Jackson L."/>
            <person name="Javaid M."/>
            <person name="Korchina V."/>
            <person name="Kovar C."/>
            <person name="Mata R."/>
            <person name="Mathew T."/>
            <person name="Ngo R."/>
            <person name="Nguyen L."/>
            <person name="Nguyen N."/>
            <person name="Okwuonu G."/>
            <person name="Ongeri F."/>
            <person name="Pham C."/>
            <person name="Simmons D."/>
            <person name="Wilczek-Boney K."/>
            <person name="Hale W."/>
            <person name="Jakkamsetti A."/>
            <person name="Pham P."/>
            <person name="Ruth R."/>
            <person name="San Lucas F."/>
            <person name="Warren J."/>
            <person name="Zhang J."/>
            <person name="Zhao Z."/>
            <person name="Zhou C."/>
            <person name="Zhu D."/>
            <person name="Lee S."/>
            <person name="Bess C."/>
            <person name="Blankenburg K."/>
            <person name="Forbes L."/>
            <person name="Fu Q."/>
            <person name="Gubbala S."/>
            <person name="Hirani K."/>
            <person name="Jayaseelan J.C."/>
            <person name="Lara F."/>
            <person name="Munidasa M."/>
            <person name="Palculict T."/>
            <person name="Patil S."/>
            <person name="Pu L.-L."/>
            <person name="Saada N."/>
            <person name="Tang L."/>
            <person name="Weissenberger G."/>
            <person name="Zhu Y."/>
            <person name="Hemphill L."/>
            <person name="Shang Y."/>
            <person name="Youmans B."/>
            <person name="Ayvaz T."/>
            <person name="Ross M."/>
            <person name="Santibanez J."/>
            <person name="Aqrawi P."/>
            <person name="Gross S."/>
            <person name="Joshi V."/>
            <person name="Fowler G."/>
            <person name="Nazareth L."/>
            <person name="Reid J."/>
            <person name="Worley K."/>
            <person name="Petrosino J."/>
            <person name="Highlander S."/>
            <person name="Gibbs R."/>
        </authorList>
    </citation>
    <scope>NUCLEOTIDE SEQUENCE [LARGE SCALE GENOMIC DNA]</scope>
    <source>
        <strain evidence="1 2">DSM 2778</strain>
    </source>
</reference>
<dbReference type="EMBL" id="AFHQ01000056">
    <property type="protein sequence ID" value="EGK57471.1"/>
    <property type="molecule type" value="Genomic_DNA"/>
</dbReference>
<proteinExistence type="predicted"/>
<organism evidence="1 2">
    <name type="scientific">Centipeda periodontii DSM 2778</name>
    <dbReference type="NCBI Taxonomy" id="888060"/>
    <lineage>
        <taxon>Bacteria</taxon>
        <taxon>Bacillati</taxon>
        <taxon>Bacillota</taxon>
        <taxon>Negativicutes</taxon>
        <taxon>Selenomonadales</taxon>
        <taxon>Selenomonadaceae</taxon>
        <taxon>Centipeda</taxon>
    </lineage>
</organism>
<evidence type="ECO:0000313" key="1">
    <source>
        <dbReference type="EMBL" id="EGK57471.1"/>
    </source>
</evidence>
<dbReference type="HOGENOM" id="CLU_1178542_0_0_9"/>
<dbReference type="eggNOG" id="ENOG50349ZQ">
    <property type="taxonomic scope" value="Bacteria"/>
</dbReference>
<gene>
    <name evidence="1" type="ORF">HMPREF9081_2308</name>
</gene>
<dbReference type="AlphaFoldDB" id="F5RPW1"/>
<dbReference type="STRING" id="888060.HMPREF9081_2308"/>
<comment type="caution">
    <text evidence="1">The sequence shown here is derived from an EMBL/GenBank/DDBJ whole genome shotgun (WGS) entry which is preliminary data.</text>
</comment>
<accession>F5RPW1</accession>
<keyword evidence="2" id="KW-1185">Reference proteome</keyword>
<name>F5RPW1_9FIRM</name>
<dbReference type="Proteomes" id="UP000004067">
    <property type="component" value="Unassembled WGS sequence"/>
</dbReference>